<keyword evidence="3" id="KW-0687">Ribonucleoprotein</keyword>
<keyword evidence="6" id="KW-1185">Reference proteome</keyword>
<evidence type="ECO:0000256" key="2">
    <source>
        <dbReference type="ARBA" id="ARBA00022980"/>
    </source>
</evidence>
<reference evidence="5 7" key="2">
    <citation type="journal article" date="2018" name="Elife">
        <title>Functional genomics of lipid metabolism in the oleaginous yeast Rhodosporidium toruloides.</title>
        <authorList>
            <person name="Coradetti S.T."/>
            <person name="Pinel D."/>
            <person name="Geiselman G."/>
            <person name="Ito M."/>
            <person name="Mondo S."/>
            <person name="Reilly M.C."/>
            <person name="Cheng Y.F."/>
            <person name="Bauer S."/>
            <person name="Grigoriev I."/>
            <person name="Gladden J.M."/>
            <person name="Simmons B.A."/>
            <person name="Brem R."/>
            <person name="Arkin A.P."/>
            <person name="Skerker J.M."/>
        </authorList>
    </citation>
    <scope>NUCLEOTIDE SEQUENCE [LARGE SCALE GENOMIC DNA]</scope>
    <source>
        <strain evidence="5 7">NBRC 0880</strain>
    </source>
</reference>
<dbReference type="HAMAP" id="MF_01343_B">
    <property type="entry name" value="Ribosomal_uS15_B"/>
    <property type="match status" value="1"/>
</dbReference>
<dbReference type="Proteomes" id="UP000199069">
    <property type="component" value="Unassembled WGS sequence"/>
</dbReference>
<dbReference type="OMA" id="ITHAPGI"/>
<dbReference type="GO" id="GO:0005737">
    <property type="term" value="C:cytoplasm"/>
    <property type="evidence" value="ECO:0007669"/>
    <property type="project" value="UniProtKB-ARBA"/>
</dbReference>
<reference evidence="4 6" key="1">
    <citation type="submission" date="2015-07" db="EMBL/GenBank/DDBJ databases">
        <authorList>
            <person name="Cajimat M.N.B."/>
            <person name="Milazzo M.L."/>
            <person name="Fulhorst C.F."/>
        </authorList>
    </citation>
    <scope>NUCLEOTIDE SEQUENCE [LARGE SCALE GENOMIC DNA]</scope>
    <source>
        <strain evidence="4">Single colony</strain>
    </source>
</reference>
<dbReference type="AlphaFoldDB" id="A0A0K3CAI3"/>
<dbReference type="SMART" id="SM01387">
    <property type="entry name" value="Ribosomal_S15"/>
    <property type="match status" value="1"/>
</dbReference>
<dbReference type="SUPFAM" id="SSF47060">
    <property type="entry name" value="S15/NS1 RNA-binding domain"/>
    <property type="match status" value="1"/>
</dbReference>
<dbReference type="GO" id="GO:0006412">
    <property type="term" value="P:translation"/>
    <property type="evidence" value="ECO:0007669"/>
    <property type="project" value="InterPro"/>
</dbReference>
<dbReference type="PROSITE" id="PS00362">
    <property type="entry name" value="RIBOSOMAL_S15"/>
    <property type="match status" value="1"/>
</dbReference>
<dbReference type="Gene3D" id="1.10.287.10">
    <property type="entry name" value="S15/NS1, RNA-binding"/>
    <property type="match status" value="1"/>
</dbReference>
<dbReference type="Pfam" id="PF00312">
    <property type="entry name" value="Ribosomal_S15"/>
    <property type="match status" value="1"/>
</dbReference>
<evidence type="ECO:0000313" key="7">
    <source>
        <dbReference type="Proteomes" id="UP000239560"/>
    </source>
</evidence>
<dbReference type="EMBL" id="LCTV02000005">
    <property type="protein sequence ID" value="PRQ74920.1"/>
    <property type="molecule type" value="Genomic_DNA"/>
</dbReference>
<dbReference type="GO" id="GO:0003735">
    <property type="term" value="F:structural constituent of ribosome"/>
    <property type="evidence" value="ECO:0007669"/>
    <property type="project" value="InterPro"/>
</dbReference>
<evidence type="ECO:0000313" key="6">
    <source>
        <dbReference type="Proteomes" id="UP000199069"/>
    </source>
</evidence>
<organism evidence="4 6">
    <name type="scientific">Rhodotorula toruloides</name>
    <name type="common">Yeast</name>
    <name type="synonym">Rhodosporidium toruloides</name>
    <dbReference type="NCBI Taxonomy" id="5286"/>
    <lineage>
        <taxon>Eukaryota</taxon>
        <taxon>Fungi</taxon>
        <taxon>Dikarya</taxon>
        <taxon>Basidiomycota</taxon>
        <taxon>Pucciniomycotina</taxon>
        <taxon>Microbotryomycetes</taxon>
        <taxon>Sporidiobolales</taxon>
        <taxon>Sporidiobolaceae</taxon>
        <taxon>Rhodotorula</taxon>
    </lineage>
</organism>
<sequence>MLARIALQTARAPFAATASSSLLPLASTSSAPAAALPVHARVFSSTAPAGENKAKRKARMTRRANLDKKAAILRELEQSRPDPVLGYQRGNDHLWENCLLNKVTIKRKDVWGEIIPVEDSGAAAAAAAEAQAAKAAEGDAKDGAAAQPQRREPYVPKYFNFGLDAEMIQQLSDTLPATSALKSTLGDKATSVDAVLLSRFEEANELEAQKREQLMRILDLRNADSKGIESYNKRQIVKMFGRAEADTGSPEVQAAILTLRIRSIFEHLKASPRDVENRQALRQLVHKRGKILKYLRNVSVTRYEDLLLKIGVEPRAVEGEIIMRKNELRSLIRGIDV</sequence>
<evidence type="ECO:0000313" key="5">
    <source>
        <dbReference type="EMBL" id="PRQ74920.1"/>
    </source>
</evidence>
<accession>A0A0K3CAI3</accession>
<proteinExistence type="inferred from homology"/>
<dbReference type="OrthoDB" id="441444at2759"/>
<dbReference type="PANTHER" id="PTHR23321:SF26">
    <property type="entry name" value="SMALL RIBOSOMAL SUBUNIT PROTEIN US15M"/>
    <property type="match status" value="1"/>
</dbReference>
<dbReference type="PANTHER" id="PTHR23321">
    <property type="entry name" value="RIBOSOMAL PROTEIN S15, BACTERIAL AND ORGANELLAR"/>
    <property type="match status" value="1"/>
</dbReference>
<dbReference type="EMBL" id="CWKI01000005">
    <property type="protein sequence ID" value="CTR06759.1"/>
    <property type="molecule type" value="Genomic_DNA"/>
</dbReference>
<keyword evidence="2 4" id="KW-0689">Ribosomal protein</keyword>
<dbReference type="CDD" id="cd00353">
    <property type="entry name" value="Ribosomal_S15p_S13e"/>
    <property type="match status" value="1"/>
</dbReference>
<evidence type="ECO:0000256" key="1">
    <source>
        <dbReference type="ARBA" id="ARBA00008434"/>
    </source>
</evidence>
<dbReference type="Proteomes" id="UP000239560">
    <property type="component" value="Unassembled WGS sequence"/>
</dbReference>
<dbReference type="STRING" id="5286.A0A0K3CAI3"/>
<dbReference type="InterPro" id="IPR000589">
    <property type="entry name" value="Ribosomal_uS15"/>
</dbReference>
<dbReference type="NCBIfam" id="TIGR00952">
    <property type="entry name" value="S15_bact"/>
    <property type="match status" value="1"/>
</dbReference>
<dbReference type="GO" id="GO:1990904">
    <property type="term" value="C:ribonucleoprotein complex"/>
    <property type="evidence" value="ECO:0007669"/>
    <property type="project" value="UniProtKB-KW"/>
</dbReference>
<gene>
    <name evidence="4" type="primary">FGENESH: predicted gene_5.165</name>
    <name evidence="5" type="ORF">AAT19DRAFT_13942</name>
    <name evidence="4" type="ORF">BN2166_0026200</name>
</gene>
<dbReference type="InterPro" id="IPR005290">
    <property type="entry name" value="Ribosomal_uS15_bac-type"/>
</dbReference>
<dbReference type="InterPro" id="IPR009068">
    <property type="entry name" value="uS15_NS1_RNA-bd_sf"/>
</dbReference>
<dbReference type="GO" id="GO:0005840">
    <property type="term" value="C:ribosome"/>
    <property type="evidence" value="ECO:0007669"/>
    <property type="project" value="UniProtKB-KW"/>
</dbReference>
<protein>
    <submittedName>
        <fullName evidence="4">BY PROTMAP: gi|472585968|gb|EMS23510.1| mitochondrial small subunit ribosomal protein S28 [Rhodosporidium toruloides NP11] gi|647395634|emb|CDR37213.1| RHTO0S02e12090g1_1 [Rhodosporidium toruloides]</fullName>
    </submittedName>
</protein>
<name>A0A0K3CAI3_RHOTO</name>
<evidence type="ECO:0000256" key="3">
    <source>
        <dbReference type="ARBA" id="ARBA00023274"/>
    </source>
</evidence>
<evidence type="ECO:0000313" key="4">
    <source>
        <dbReference type="EMBL" id="CTR06759.1"/>
    </source>
</evidence>
<comment type="similarity">
    <text evidence="1">Belongs to the universal ribosomal protein uS15 family.</text>
</comment>